<dbReference type="InterPro" id="IPR002543">
    <property type="entry name" value="FtsK_dom"/>
</dbReference>
<sequence length="586" mass="63070">MKRRRRWGRRRDAEPLLIMTDDGYPGEVLVLVGRWLFRYRSELGPVALAAALFVAGWGLHGSYRAWWPAVAVASVLTAAGILASGRAWLDRAEERGYAAAVTASAGGWLTAATYLGPGTEPLPLLLLVGVVVSGLPWWRHRRRRARVHVERTIAAWPDLGETIGLPGSRMLSAVVDRWGWRARVALRRGQSFADVVDRVPAIESGLGTRPGAVRVEPDPHRADRFALRVLAADPHARPVPWPGRPASGAAEPLALGVFEDADPVRVPLLRRHALIGGIAGSGKSGVLNVVLAHLTACLDVVVWGVDLKGGMELAPWRACLDRLATTPAEAAALLRDATGVLDARAARLGTTGTRVWEPTPDAPALVIVVDEYAELAEEAPAATGHADSIARRGRAVAVTLIAATQRPTQAAMGRGAVRSQMDVRVCLRVRERRDTDLVLGQGMHAAGWHAHTLDEPGKFLVSAPGFDSPRRARAYLLTDDQIRTLAHAHTERRPPLDALSADAVRRTAPLTSGAPHDAVDTDPADDPESRLSDALADAPPDGRSVADLMDATGMGRTWVYDRLQQLADTGRVVQVARGRWRGTDPT</sequence>
<evidence type="ECO:0000256" key="5">
    <source>
        <dbReference type="SAM" id="Phobius"/>
    </source>
</evidence>
<gene>
    <name evidence="7" type="ORF">CLV72_105523</name>
</gene>
<dbReference type="Proteomes" id="UP000237846">
    <property type="component" value="Unassembled WGS sequence"/>
</dbReference>
<dbReference type="AlphaFoldDB" id="A0A2T0Q368"/>
<keyword evidence="5" id="KW-1133">Transmembrane helix</keyword>
<evidence type="ECO:0000313" key="8">
    <source>
        <dbReference type="Proteomes" id="UP000237846"/>
    </source>
</evidence>
<dbReference type="EMBL" id="PVZC01000005">
    <property type="protein sequence ID" value="PRX98170.1"/>
    <property type="molecule type" value="Genomic_DNA"/>
</dbReference>
<keyword evidence="5" id="KW-0472">Membrane</keyword>
<evidence type="ECO:0000313" key="7">
    <source>
        <dbReference type="EMBL" id="PRX98170.1"/>
    </source>
</evidence>
<keyword evidence="2 3" id="KW-0067">ATP-binding</keyword>
<dbReference type="Gene3D" id="3.40.50.300">
    <property type="entry name" value="P-loop containing nucleotide triphosphate hydrolases"/>
    <property type="match status" value="1"/>
</dbReference>
<evidence type="ECO:0000256" key="4">
    <source>
        <dbReference type="SAM" id="MobiDB-lite"/>
    </source>
</evidence>
<evidence type="ECO:0000256" key="1">
    <source>
        <dbReference type="ARBA" id="ARBA00022741"/>
    </source>
</evidence>
<feature type="transmembrane region" description="Helical" evidence="5">
    <location>
        <begin position="96"/>
        <end position="115"/>
    </location>
</feature>
<dbReference type="InterPro" id="IPR027417">
    <property type="entry name" value="P-loop_NTPase"/>
</dbReference>
<dbReference type="GO" id="GO:0005524">
    <property type="term" value="F:ATP binding"/>
    <property type="evidence" value="ECO:0007669"/>
    <property type="project" value="UniProtKB-UniRule"/>
</dbReference>
<comment type="caution">
    <text evidence="7">The sequence shown here is derived from an EMBL/GenBank/DDBJ whole genome shotgun (WGS) entry which is preliminary data.</text>
</comment>
<keyword evidence="1 3" id="KW-0547">Nucleotide-binding</keyword>
<accession>A0A2T0Q368</accession>
<feature type="region of interest" description="Disordered" evidence="4">
    <location>
        <begin position="509"/>
        <end position="544"/>
    </location>
</feature>
<dbReference type="GO" id="GO:0003677">
    <property type="term" value="F:DNA binding"/>
    <property type="evidence" value="ECO:0007669"/>
    <property type="project" value="InterPro"/>
</dbReference>
<evidence type="ECO:0000259" key="6">
    <source>
        <dbReference type="PROSITE" id="PS50901"/>
    </source>
</evidence>
<feature type="binding site" evidence="3">
    <location>
        <begin position="277"/>
        <end position="284"/>
    </location>
    <ligand>
        <name>ATP</name>
        <dbReference type="ChEBI" id="CHEBI:30616"/>
    </ligand>
</feature>
<keyword evidence="5" id="KW-0812">Transmembrane</keyword>
<dbReference type="InterPro" id="IPR050206">
    <property type="entry name" value="FtsK/SpoIIIE/SftA"/>
</dbReference>
<proteinExistence type="predicted"/>
<feature type="transmembrane region" description="Helical" evidence="5">
    <location>
        <begin position="65"/>
        <end position="84"/>
    </location>
</feature>
<dbReference type="PANTHER" id="PTHR22683">
    <property type="entry name" value="SPORULATION PROTEIN RELATED"/>
    <property type="match status" value="1"/>
</dbReference>
<organism evidence="7 8">
    <name type="scientific">Allonocardiopsis opalescens</name>
    <dbReference type="NCBI Taxonomy" id="1144618"/>
    <lineage>
        <taxon>Bacteria</taxon>
        <taxon>Bacillati</taxon>
        <taxon>Actinomycetota</taxon>
        <taxon>Actinomycetes</taxon>
        <taxon>Streptosporangiales</taxon>
        <taxon>Allonocardiopsis</taxon>
    </lineage>
</organism>
<dbReference type="SUPFAM" id="SSF52540">
    <property type="entry name" value="P-loop containing nucleoside triphosphate hydrolases"/>
    <property type="match status" value="1"/>
</dbReference>
<name>A0A2T0Q368_9ACTN</name>
<feature type="transmembrane region" description="Helical" evidence="5">
    <location>
        <begin position="43"/>
        <end position="59"/>
    </location>
</feature>
<evidence type="ECO:0000256" key="3">
    <source>
        <dbReference type="PROSITE-ProRule" id="PRU00289"/>
    </source>
</evidence>
<keyword evidence="8" id="KW-1185">Reference proteome</keyword>
<dbReference type="OrthoDB" id="3217500at2"/>
<protein>
    <submittedName>
        <fullName evidence="7">S-DNA-T family DNA segregation ATPase FtsK/SpoIIIE</fullName>
    </submittedName>
</protein>
<dbReference type="PANTHER" id="PTHR22683:SF41">
    <property type="entry name" value="DNA TRANSLOCASE FTSK"/>
    <property type="match status" value="1"/>
</dbReference>
<feature type="domain" description="FtsK" evidence="6">
    <location>
        <begin position="261"/>
        <end position="436"/>
    </location>
</feature>
<reference evidence="7 8" key="1">
    <citation type="submission" date="2018-03" db="EMBL/GenBank/DDBJ databases">
        <title>Genomic Encyclopedia of Archaeal and Bacterial Type Strains, Phase II (KMG-II): from individual species to whole genera.</title>
        <authorList>
            <person name="Goeker M."/>
        </authorList>
    </citation>
    <scope>NUCLEOTIDE SEQUENCE [LARGE SCALE GENOMIC DNA]</scope>
    <source>
        <strain evidence="7 8">DSM 45601</strain>
    </source>
</reference>
<evidence type="ECO:0000256" key="2">
    <source>
        <dbReference type="ARBA" id="ARBA00022840"/>
    </source>
</evidence>
<dbReference type="PROSITE" id="PS50901">
    <property type="entry name" value="FTSK"/>
    <property type="match status" value="1"/>
</dbReference>
<dbReference type="RefSeq" id="WP_106248310.1">
    <property type="nucleotide sequence ID" value="NZ_PVZC01000005.1"/>
</dbReference>